<dbReference type="Gene3D" id="3.40.50.720">
    <property type="entry name" value="NAD(P)-binding Rossmann-like Domain"/>
    <property type="match status" value="1"/>
</dbReference>
<evidence type="ECO:0000259" key="2">
    <source>
        <dbReference type="Pfam" id="PF01370"/>
    </source>
</evidence>
<dbReference type="KEGG" id="coh:EAV92_23920"/>
<keyword evidence="4" id="KW-1185">Reference proteome</keyword>
<dbReference type="PANTHER" id="PTHR43574">
    <property type="entry name" value="EPIMERASE-RELATED"/>
    <property type="match status" value="1"/>
</dbReference>
<organism evidence="3 4">
    <name type="scientific">Cohnella candidum</name>
    <dbReference type="NCBI Taxonomy" id="2674991"/>
    <lineage>
        <taxon>Bacteria</taxon>
        <taxon>Bacillati</taxon>
        <taxon>Bacillota</taxon>
        <taxon>Bacilli</taxon>
        <taxon>Bacillales</taxon>
        <taxon>Paenibacillaceae</taxon>
        <taxon>Cohnella</taxon>
    </lineage>
</organism>
<dbReference type="RefSeq" id="WP_123043401.1">
    <property type="nucleotide sequence ID" value="NZ_CP033433.1"/>
</dbReference>
<dbReference type="Proteomes" id="UP000269097">
    <property type="component" value="Chromosome"/>
</dbReference>
<dbReference type="InterPro" id="IPR036291">
    <property type="entry name" value="NAD(P)-bd_dom_sf"/>
</dbReference>
<keyword evidence="1" id="KW-0520">NAD</keyword>
<evidence type="ECO:0000313" key="3">
    <source>
        <dbReference type="EMBL" id="AYQ75320.1"/>
    </source>
</evidence>
<reference evidence="3 4" key="1">
    <citation type="submission" date="2018-10" db="EMBL/GenBank/DDBJ databases">
        <title>Genome Sequence of Cohnella sp.</title>
        <authorList>
            <person name="Srinivasan S."/>
            <person name="Kim M.K."/>
        </authorList>
    </citation>
    <scope>NUCLEOTIDE SEQUENCE [LARGE SCALE GENOMIC DNA]</scope>
    <source>
        <strain evidence="3 4">18JY8-7</strain>
    </source>
</reference>
<feature type="domain" description="NAD-dependent epimerase/dehydratase" evidence="2">
    <location>
        <begin position="4"/>
        <end position="240"/>
    </location>
</feature>
<name>A0A3G3K4J1_9BACL</name>
<gene>
    <name evidence="3" type="ORF">EAV92_23920</name>
</gene>
<dbReference type="PRINTS" id="PR01713">
    <property type="entry name" value="NUCEPIMERASE"/>
</dbReference>
<evidence type="ECO:0000313" key="4">
    <source>
        <dbReference type="Proteomes" id="UP000269097"/>
    </source>
</evidence>
<dbReference type="Pfam" id="PF01370">
    <property type="entry name" value="Epimerase"/>
    <property type="match status" value="1"/>
</dbReference>
<accession>A0A3G3K4J1</accession>
<proteinExistence type="predicted"/>
<dbReference type="SUPFAM" id="SSF51735">
    <property type="entry name" value="NAD(P)-binding Rossmann-fold domains"/>
    <property type="match status" value="1"/>
</dbReference>
<evidence type="ECO:0000256" key="1">
    <source>
        <dbReference type="ARBA" id="ARBA00023027"/>
    </source>
</evidence>
<dbReference type="EMBL" id="CP033433">
    <property type="protein sequence ID" value="AYQ75320.1"/>
    <property type="molecule type" value="Genomic_DNA"/>
</dbReference>
<dbReference type="AlphaFoldDB" id="A0A3G3K4J1"/>
<dbReference type="InterPro" id="IPR001509">
    <property type="entry name" value="Epimerase_deHydtase"/>
</dbReference>
<sequence>MKRIMVTGSAGFIGYHTAARLLRDGHEVVGIDNLNAYYDVGLKQARLQRLIDQSPDAFTFERISIADRQQMERVFKEHRPTHVIHMAAQAGVRHSLKEPHEYAESNLVGFLNVLESCRSHSIRHLLFASSSSVYGSNENLPYSEHHSAEHPLSLYAATKKANEMMAHSYAHLYGIPSTGLRFFTVYGPWGRPDMAYYSFARAIVEGRPIQVYNQGRMKRDFTYIDDIVEGIVRLLDRPAVPDPDWDAERPDPAVSSAPYRIYNIGNHEPVPLLDFISILEKELGMPAVKEFLDMQSGDVVETFADTADLRRDVGFAPSTPLEIGLARFAEWFKTYHSVGKEAGK</sequence>
<dbReference type="CDD" id="cd05253">
    <property type="entry name" value="UDP_GE_SDE_e"/>
    <property type="match status" value="1"/>
</dbReference>
<protein>
    <submittedName>
        <fullName evidence="3">NAD-dependent epimerase</fullName>
    </submittedName>
</protein>